<dbReference type="Proteomes" id="UP000660680">
    <property type="component" value="Unassembled WGS sequence"/>
</dbReference>
<evidence type="ECO:0000256" key="4">
    <source>
        <dbReference type="SAM" id="Phobius"/>
    </source>
</evidence>
<evidence type="ECO:0000256" key="3">
    <source>
        <dbReference type="ARBA" id="ARBA00023012"/>
    </source>
</evidence>
<dbReference type="PANTHER" id="PTHR24421:SF61">
    <property type="entry name" value="OXYGEN SENSOR HISTIDINE KINASE NREB"/>
    <property type="match status" value="1"/>
</dbReference>
<dbReference type="RefSeq" id="WP_189212755.1">
    <property type="nucleotide sequence ID" value="NZ_BMRB01000004.1"/>
</dbReference>
<name>A0A918GP74_9PSEU</name>
<comment type="caution">
    <text evidence="6">The sequence shown here is derived from an EMBL/GenBank/DDBJ whole genome shotgun (WGS) entry which is preliminary data.</text>
</comment>
<feature type="transmembrane region" description="Helical" evidence="4">
    <location>
        <begin position="21"/>
        <end position="39"/>
    </location>
</feature>
<dbReference type="EMBL" id="BMRB01000004">
    <property type="protein sequence ID" value="GGS46597.1"/>
    <property type="molecule type" value="Genomic_DNA"/>
</dbReference>
<protein>
    <recommendedName>
        <fullName evidence="5">Histidine kinase/HSP90-like ATPase domain-containing protein</fullName>
    </recommendedName>
</protein>
<dbReference type="PANTHER" id="PTHR24421">
    <property type="entry name" value="NITRATE/NITRITE SENSOR PROTEIN NARX-RELATED"/>
    <property type="match status" value="1"/>
</dbReference>
<accession>A0A918GP74</accession>
<dbReference type="GO" id="GO:0000160">
    <property type="term" value="P:phosphorelay signal transduction system"/>
    <property type="evidence" value="ECO:0007669"/>
    <property type="project" value="UniProtKB-KW"/>
</dbReference>
<reference evidence="6" key="2">
    <citation type="submission" date="2020-09" db="EMBL/GenBank/DDBJ databases">
        <authorList>
            <person name="Sun Q."/>
            <person name="Ohkuma M."/>
        </authorList>
    </citation>
    <scope>NUCLEOTIDE SEQUENCE</scope>
    <source>
        <strain evidence="6">JCM 3276</strain>
    </source>
</reference>
<feature type="transmembrane region" description="Helical" evidence="4">
    <location>
        <begin position="45"/>
        <end position="63"/>
    </location>
</feature>
<dbReference type="InterPro" id="IPR050482">
    <property type="entry name" value="Sensor_HK_TwoCompSys"/>
</dbReference>
<evidence type="ECO:0000313" key="6">
    <source>
        <dbReference type="EMBL" id="GGS46597.1"/>
    </source>
</evidence>
<evidence type="ECO:0000259" key="5">
    <source>
        <dbReference type="Pfam" id="PF02518"/>
    </source>
</evidence>
<dbReference type="AlphaFoldDB" id="A0A918GP74"/>
<organism evidence="6 7">
    <name type="scientific">Actinokineospora fastidiosa</name>
    <dbReference type="NCBI Taxonomy" id="1816"/>
    <lineage>
        <taxon>Bacteria</taxon>
        <taxon>Bacillati</taxon>
        <taxon>Actinomycetota</taxon>
        <taxon>Actinomycetes</taxon>
        <taxon>Pseudonocardiales</taxon>
        <taxon>Pseudonocardiaceae</taxon>
        <taxon>Actinokineospora</taxon>
    </lineage>
</organism>
<keyword evidence="4" id="KW-1133">Transmembrane helix</keyword>
<dbReference type="InterPro" id="IPR003594">
    <property type="entry name" value="HATPase_dom"/>
</dbReference>
<keyword evidence="1" id="KW-0808">Transferase</keyword>
<keyword evidence="4" id="KW-0812">Transmembrane</keyword>
<keyword evidence="7" id="KW-1185">Reference proteome</keyword>
<reference evidence="6" key="1">
    <citation type="journal article" date="2014" name="Int. J. Syst. Evol. Microbiol.">
        <title>Complete genome sequence of Corynebacterium casei LMG S-19264T (=DSM 44701T), isolated from a smear-ripened cheese.</title>
        <authorList>
            <consortium name="US DOE Joint Genome Institute (JGI-PGF)"/>
            <person name="Walter F."/>
            <person name="Albersmeier A."/>
            <person name="Kalinowski J."/>
            <person name="Ruckert C."/>
        </authorList>
    </citation>
    <scope>NUCLEOTIDE SEQUENCE</scope>
    <source>
        <strain evidence="6">JCM 3276</strain>
    </source>
</reference>
<keyword evidence="4" id="KW-0472">Membrane</keyword>
<sequence>MGHADAGDATEVEVRRRGRRYAVTVRTVVLACAAAVAVYQTPVPLVVGVAVALIGWSAVFLVIGPRAWVVAVDTGVVVALCLAQRWTVPPEALSDSTNWVLAVVSITAVAHQWYTGTAAGAAVTGVVLAAYLAGNFLADPAVLPVSAPLALWTLGEAGLSRGLFLLLRAGAQAADQELAVSERARRDAAVAAARRADEREHLALLHDTAASTLLAVGMGAADAPWLRERAGQDLAVLRDRPAPVAAVADLVELLAPVVRQSPVDVETRAPASVPLPAEVATAIRGAVREALANVARHAGVDTAVLTVDHADGRVAVEIADAGRGFRPDLVSPHRRGVASSIVRRIDHVGGRAAVETAPGAGTRVRLEWSP</sequence>
<dbReference type="CDD" id="cd16917">
    <property type="entry name" value="HATPase_UhpB-NarQ-NarX-like"/>
    <property type="match status" value="1"/>
</dbReference>
<keyword evidence="2" id="KW-0418">Kinase</keyword>
<dbReference type="Gene3D" id="3.30.565.10">
    <property type="entry name" value="Histidine kinase-like ATPase, C-terminal domain"/>
    <property type="match status" value="1"/>
</dbReference>
<evidence type="ECO:0000256" key="2">
    <source>
        <dbReference type="ARBA" id="ARBA00022777"/>
    </source>
</evidence>
<dbReference type="GO" id="GO:0016301">
    <property type="term" value="F:kinase activity"/>
    <property type="evidence" value="ECO:0007669"/>
    <property type="project" value="UniProtKB-KW"/>
</dbReference>
<evidence type="ECO:0000313" key="7">
    <source>
        <dbReference type="Proteomes" id="UP000660680"/>
    </source>
</evidence>
<dbReference type="InterPro" id="IPR036890">
    <property type="entry name" value="HATPase_C_sf"/>
</dbReference>
<keyword evidence="3" id="KW-0902">Two-component regulatory system</keyword>
<feature type="domain" description="Histidine kinase/HSP90-like ATPase" evidence="5">
    <location>
        <begin position="281"/>
        <end position="367"/>
    </location>
</feature>
<dbReference type="Pfam" id="PF02518">
    <property type="entry name" value="HATPase_c"/>
    <property type="match status" value="1"/>
</dbReference>
<proteinExistence type="predicted"/>
<gene>
    <name evidence="6" type="ORF">GCM10010171_47260</name>
</gene>
<dbReference type="SUPFAM" id="SSF55874">
    <property type="entry name" value="ATPase domain of HSP90 chaperone/DNA topoisomerase II/histidine kinase"/>
    <property type="match status" value="1"/>
</dbReference>
<evidence type="ECO:0000256" key="1">
    <source>
        <dbReference type="ARBA" id="ARBA00022679"/>
    </source>
</evidence>